<feature type="non-terminal residue" evidence="2">
    <location>
        <position position="1"/>
    </location>
</feature>
<evidence type="ECO:0000256" key="1">
    <source>
        <dbReference type="SAM" id="MobiDB-lite"/>
    </source>
</evidence>
<accession>A0A7J7N4I3</accession>
<protein>
    <submittedName>
        <fullName evidence="2">Uncharacterized protein</fullName>
    </submittedName>
</protein>
<dbReference type="AlphaFoldDB" id="A0A7J7N4I3"/>
<reference evidence="2 3" key="1">
    <citation type="journal article" date="2020" name="IScience">
        <title>Genome Sequencing of the Endangered Kingdonia uniflora (Circaeasteraceae, Ranunculales) Reveals Potential Mechanisms of Evolutionary Specialization.</title>
        <authorList>
            <person name="Sun Y."/>
            <person name="Deng T."/>
            <person name="Zhang A."/>
            <person name="Moore M.J."/>
            <person name="Landis J.B."/>
            <person name="Lin N."/>
            <person name="Zhang H."/>
            <person name="Zhang X."/>
            <person name="Huang J."/>
            <person name="Zhang X."/>
            <person name="Sun H."/>
            <person name="Wang H."/>
        </authorList>
    </citation>
    <scope>NUCLEOTIDE SEQUENCE [LARGE SCALE GENOMIC DNA]</scope>
    <source>
        <strain evidence="2">TB1705</strain>
        <tissue evidence="2">Leaf</tissue>
    </source>
</reference>
<dbReference type="Proteomes" id="UP000541444">
    <property type="component" value="Unassembled WGS sequence"/>
</dbReference>
<name>A0A7J7N4I3_9MAGN</name>
<proteinExistence type="predicted"/>
<keyword evidence="3" id="KW-1185">Reference proteome</keyword>
<dbReference type="EMBL" id="JACGCM010001059">
    <property type="protein sequence ID" value="KAF6162036.1"/>
    <property type="molecule type" value="Genomic_DNA"/>
</dbReference>
<evidence type="ECO:0000313" key="2">
    <source>
        <dbReference type="EMBL" id="KAF6162036.1"/>
    </source>
</evidence>
<dbReference type="OrthoDB" id="429671at2759"/>
<comment type="caution">
    <text evidence="2">The sequence shown here is derived from an EMBL/GenBank/DDBJ whole genome shotgun (WGS) entry which is preliminary data.</text>
</comment>
<evidence type="ECO:0000313" key="3">
    <source>
        <dbReference type="Proteomes" id="UP000541444"/>
    </source>
</evidence>
<feature type="region of interest" description="Disordered" evidence="1">
    <location>
        <begin position="67"/>
        <end position="91"/>
    </location>
</feature>
<feature type="compositionally biased region" description="Basic and acidic residues" evidence="1">
    <location>
        <begin position="69"/>
        <end position="83"/>
    </location>
</feature>
<sequence>MDILSLPHVFPLNNDVRGPEKTSVDLTSLCISETNTGALKQSPSPKLDTLDDATLEHQSNLVISVPNEVHADSSEPLASKEDNQNALNGPRAAATDLLPRGIIEGSLSCNKTNKNGRGYAKPWSEWDNGKIKILEWNEGCQPLEPNEPKLMSHL</sequence>
<gene>
    <name evidence="2" type="ORF">GIB67_002625</name>
</gene>
<organism evidence="2 3">
    <name type="scientific">Kingdonia uniflora</name>
    <dbReference type="NCBI Taxonomy" id="39325"/>
    <lineage>
        <taxon>Eukaryota</taxon>
        <taxon>Viridiplantae</taxon>
        <taxon>Streptophyta</taxon>
        <taxon>Embryophyta</taxon>
        <taxon>Tracheophyta</taxon>
        <taxon>Spermatophyta</taxon>
        <taxon>Magnoliopsida</taxon>
        <taxon>Ranunculales</taxon>
        <taxon>Circaeasteraceae</taxon>
        <taxon>Kingdonia</taxon>
    </lineage>
</organism>